<feature type="transmembrane region" description="Helical" evidence="1">
    <location>
        <begin position="6"/>
        <end position="25"/>
    </location>
</feature>
<proteinExistence type="predicted"/>
<protein>
    <submittedName>
        <fullName evidence="2">Uncharacterized protein</fullName>
    </submittedName>
</protein>
<feature type="transmembrane region" description="Helical" evidence="1">
    <location>
        <begin position="256"/>
        <end position="274"/>
    </location>
</feature>
<keyword evidence="1" id="KW-1133">Transmembrane helix</keyword>
<evidence type="ECO:0000256" key="1">
    <source>
        <dbReference type="SAM" id="Phobius"/>
    </source>
</evidence>
<organism evidence="2">
    <name type="scientific">Mimiviridae sp. ChoanoV1</name>
    <dbReference type="NCBI Taxonomy" id="2596887"/>
    <lineage>
        <taxon>Viruses</taxon>
        <taxon>Varidnaviria</taxon>
        <taxon>Bamfordvirae</taxon>
        <taxon>Nucleocytoviricota</taxon>
        <taxon>Megaviricetes</taxon>
        <taxon>Imitervirales</taxon>
        <taxon>Schizomimiviridae</taxon>
    </lineage>
</organism>
<dbReference type="EMBL" id="MK250087">
    <property type="protein sequence ID" value="QDY52100.1"/>
    <property type="molecule type" value="Genomic_DNA"/>
</dbReference>
<name>A0A5B8HY15_9VIRU</name>
<keyword evidence="1" id="KW-0472">Membrane</keyword>
<feature type="transmembrane region" description="Helical" evidence="1">
    <location>
        <begin position="110"/>
        <end position="127"/>
    </location>
</feature>
<sequence>MNQVNSYYLIIFILTIIFSLSIYLIKFTSKNNDEENNLEKYMSFILPTSTIVSFFISCYYVSKLLISDKNIKYFGIIFIILISVILIYFNHTILSDNKIKKYIKGKKFSISGMIIVLGISSLLFGFIDNFGLKLGIEALDNTFLNILLGPFSTDKRFANNKKSIAKNLKFVNNWANGKWRSIINQTLRFKDDIKKINNPKINDLVEDIESLIKEGGKPLEIPNDVKSKDLTFDYIQNIKRKYDMIEGSKAMMGNSFSNIIGSLLSAALINLFTYMTKYDSTYSGDDDLDENEIVKKIKTYLPVIEAFFIGIGCIIPIILNIAMTQDNFNYNNKIAWSFLGIIGLGMLILMFLSVKNSKNMTEENKKNSISKTLKDIEERLDIKKDDILYLKIEKFIKDL</sequence>
<accession>A0A5B8HY15</accession>
<feature type="transmembrane region" description="Helical" evidence="1">
    <location>
        <begin position="334"/>
        <end position="354"/>
    </location>
</feature>
<feature type="transmembrane region" description="Helical" evidence="1">
    <location>
        <begin position="45"/>
        <end position="65"/>
    </location>
</feature>
<evidence type="ECO:0000313" key="2">
    <source>
        <dbReference type="EMBL" id="QDY52100.1"/>
    </source>
</evidence>
<feature type="transmembrane region" description="Helical" evidence="1">
    <location>
        <begin position="300"/>
        <end position="322"/>
    </location>
</feature>
<feature type="transmembrane region" description="Helical" evidence="1">
    <location>
        <begin position="71"/>
        <end position="89"/>
    </location>
</feature>
<keyword evidence="1" id="KW-0812">Transmembrane</keyword>
<gene>
    <name evidence="2" type="ORF">3_79</name>
</gene>
<reference evidence="2" key="1">
    <citation type="submission" date="2018-11" db="EMBL/GenBank/DDBJ databases">
        <title>A distinct lineage of giant viruses engineers rhodopsin photosystems in predatory marine eukaryotes.</title>
        <authorList>
            <person name="Needham D.M."/>
            <person name="Yoshizawa S."/>
            <person name="Hosaka T."/>
            <person name="Poirier C."/>
            <person name="Choi C.-J."/>
            <person name="Hehenberger E."/>
            <person name="Irwin N.A.T."/>
            <person name="Wilken S."/>
            <person name="Yung C.-M."/>
            <person name="Bachy C."/>
            <person name="Kurihara R."/>
            <person name="Nakajima Y."/>
            <person name="Kojima K."/>
            <person name="Kimura-Someya T."/>
            <person name="Leonard G."/>
            <person name="Malmstrom R.R."/>
            <person name="Mende D."/>
            <person name="Olson D.K."/>
            <person name="Sudo Y."/>
            <person name="Sudek S."/>
            <person name="Richards T.A."/>
            <person name="DeLong E.F."/>
            <person name="Keeling P.J."/>
            <person name="Santoro A.E."/>
            <person name="Shirouzu M."/>
            <person name="Iwasaki W."/>
            <person name="Worden A.Z."/>
        </authorList>
    </citation>
    <scope>NUCLEOTIDE SEQUENCE</scope>
</reference>